<protein>
    <submittedName>
        <fullName evidence="1">Uncharacterized protein</fullName>
    </submittedName>
</protein>
<accession>A0AAD6DI84</accession>
<reference evidence="1 2" key="1">
    <citation type="journal article" date="2023" name="IMA Fungus">
        <title>Comparative genomic study of the Penicillium genus elucidates a diverse pangenome and 15 lateral gene transfer events.</title>
        <authorList>
            <person name="Petersen C."/>
            <person name="Sorensen T."/>
            <person name="Nielsen M.R."/>
            <person name="Sondergaard T.E."/>
            <person name="Sorensen J.L."/>
            <person name="Fitzpatrick D.A."/>
            <person name="Frisvad J.C."/>
            <person name="Nielsen K.L."/>
        </authorList>
    </citation>
    <scope>NUCLEOTIDE SEQUENCE [LARGE SCALE GENOMIC DNA]</scope>
    <source>
        <strain evidence="1 2">IBT 29057</strain>
    </source>
</reference>
<evidence type="ECO:0000313" key="2">
    <source>
        <dbReference type="Proteomes" id="UP001216150"/>
    </source>
</evidence>
<keyword evidence="2" id="KW-1185">Reference proteome</keyword>
<organism evidence="1 2">
    <name type="scientific">Penicillium hetheringtonii</name>
    <dbReference type="NCBI Taxonomy" id="911720"/>
    <lineage>
        <taxon>Eukaryota</taxon>
        <taxon>Fungi</taxon>
        <taxon>Dikarya</taxon>
        <taxon>Ascomycota</taxon>
        <taxon>Pezizomycotina</taxon>
        <taxon>Eurotiomycetes</taxon>
        <taxon>Eurotiomycetidae</taxon>
        <taxon>Eurotiales</taxon>
        <taxon>Aspergillaceae</taxon>
        <taxon>Penicillium</taxon>
    </lineage>
</organism>
<gene>
    <name evidence="1" type="ORF">N7450_006526</name>
</gene>
<proteinExistence type="predicted"/>
<name>A0AAD6DI84_9EURO</name>
<dbReference type="Proteomes" id="UP001216150">
    <property type="component" value="Unassembled WGS sequence"/>
</dbReference>
<evidence type="ECO:0000313" key="1">
    <source>
        <dbReference type="EMBL" id="KAJ5583862.1"/>
    </source>
</evidence>
<dbReference type="AlphaFoldDB" id="A0AAD6DI84"/>
<dbReference type="EMBL" id="JAQJAC010000005">
    <property type="protein sequence ID" value="KAJ5583862.1"/>
    <property type="molecule type" value="Genomic_DNA"/>
</dbReference>
<comment type="caution">
    <text evidence="1">The sequence shown here is derived from an EMBL/GenBank/DDBJ whole genome shotgun (WGS) entry which is preliminary data.</text>
</comment>
<sequence>MSRIVDTHFVGYEWILVASQENKDIATPVPIELTNTEVLTFKTTTADSVKVSLGAEVKGLKLGMEHETKTIFETDKSESRTDKRTITIPPHTNGYVYRKRYNFKLTTWWQLDAHGSVHTVGWSNNSNPLQKTRDAFFDSVEYITKYSKLEGTSETTVTPQDNIALQTNVLAMKDCTTACQAAFYKMSSGNSLLDGAVASAIAGSKIILGTTNVPDQSQYLTD</sequence>